<reference evidence="8 9" key="1">
    <citation type="journal article" date="2023" name="Hortic Res">
        <title>Pangenome of water caltrop reveals structural variations and asymmetric subgenome divergence after allopolyploidization.</title>
        <authorList>
            <person name="Zhang X."/>
            <person name="Chen Y."/>
            <person name="Wang L."/>
            <person name="Yuan Y."/>
            <person name="Fang M."/>
            <person name="Shi L."/>
            <person name="Lu R."/>
            <person name="Comes H.P."/>
            <person name="Ma Y."/>
            <person name="Chen Y."/>
            <person name="Huang G."/>
            <person name="Zhou Y."/>
            <person name="Zheng Z."/>
            <person name="Qiu Y."/>
        </authorList>
    </citation>
    <scope>NUCLEOTIDE SEQUENCE [LARGE SCALE GENOMIC DNA]</scope>
    <source>
        <tissue evidence="8">Roots</tissue>
    </source>
</reference>
<organism evidence="8 9">
    <name type="scientific">Trapa incisa</name>
    <dbReference type="NCBI Taxonomy" id="236973"/>
    <lineage>
        <taxon>Eukaryota</taxon>
        <taxon>Viridiplantae</taxon>
        <taxon>Streptophyta</taxon>
        <taxon>Embryophyta</taxon>
        <taxon>Tracheophyta</taxon>
        <taxon>Spermatophyta</taxon>
        <taxon>Magnoliopsida</taxon>
        <taxon>eudicotyledons</taxon>
        <taxon>Gunneridae</taxon>
        <taxon>Pentapetalae</taxon>
        <taxon>rosids</taxon>
        <taxon>malvids</taxon>
        <taxon>Myrtales</taxon>
        <taxon>Lythraceae</taxon>
        <taxon>Trapa</taxon>
    </lineage>
</organism>
<feature type="domain" description="NET" evidence="7">
    <location>
        <begin position="385"/>
        <end position="466"/>
    </location>
</feature>
<dbReference type="SUPFAM" id="SSF47370">
    <property type="entry name" value="Bromodomain"/>
    <property type="match status" value="1"/>
</dbReference>
<dbReference type="PROSITE" id="PS51525">
    <property type="entry name" value="NET"/>
    <property type="match status" value="1"/>
</dbReference>
<evidence type="ECO:0000259" key="6">
    <source>
        <dbReference type="PROSITE" id="PS50014"/>
    </source>
</evidence>
<dbReference type="Gene3D" id="1.20.1270.220">
    <property type="match status" value="1"/>
</dbReference>
<evidence type="ECO:0000256" key="3">
    <source>
        <dbReference type="ARBA" id="ARBA00023163"/>
    </source>
</evidence>
<dbReference type="PANTHER" id="PTHR45926">
    <property type="entry name" value="OSJNBA0053K19.4 PROTEIN"/>
    <property type="match status" value="1"/>
</dbReference>
<dbReference type="CDD" id="cd05506">
    <property type="entry name" value="Bromo_plant1"/>
    <property type="match status" value="1"/>
</dbReference>
<evidence type="ECO:0000313" key="9">
    <source>
        <dbReference type="Proteomes" id="UP001345219"/>
    </source>
</evidence>
<feature type="compositionally biased region" description="Low complexity" evidence="5">
    <location>
        <begin position="519"/>
        <end position="544"/>
    </location>
</feature>
<dbReference type="AlphaFoldDB" id="A0AAN7PRZ4"/>
<keyword evidence="2 4" id="KW-0103">Bromodomain</keyword>
<dbReference type="Proteomes" id="UP001345219">
    <property type="component" value="Chromosome 4"/>
</dbReference>
<dbReference type="InterPro" id="IPR036427">
    <property type="entry name" value="Bromodomain-like_sf"/>
</dbReference>
<dbReference type="SMART" id="SM00297">
    <property type="entry name" value="BROMO"/>
    <property type="match status" value="1"/>
</dbReference>
<dbReference type="InterPro" id="IPR037377">
    <property type="entry name" value="GTE_bromo"/>
</dbReference>
<protein>
    <recommendedName>
        <fullName evidence="10">Transcription factor GTE4</fullName>
    </recommendedName>
</protein>
<evidence type="ECO:0000256" key="4">
    <source>
        <dbReference type="PROSITE-ProRule" id="PRU00035"/>
    </source>
</evidence>
<dbReference type="Gene3D" id="1.20.920.10">
    <property type="entry name" value="Bromodomain-like"/>
    <property type="match status" value="1"/>
</dbReference>
<sequence length="544" mass="60284">MEDLGNHYYEPNRDDEGAASDDSSSSHPLGSSSFKRARGPIDRSSFPGYIKSGRHVRISISSRSKNEIRELKRKLIGELDQVKSLLKLVESKQVGMYPPADGYAHSQVSANQKVGSLARVNSEVGSVGPPASRQPPGVTVSAADSNNGACGEFIENRTAKANNMSRGSKIMADKVKYPPVDSNKMMKKADLGINDIRDPGFVADKQLSQLFKSCSNLLARLMKHKFSWVFNNPVDAEALGLHDYFTIIKHPMDLGTVRTRLNKNWYKSPREFAEDVRLTFHNAMLYNPKGQDVHFMADTLLKMFEEKWSVMEKEHNLDFRKYDMASETPTSKKPPASAAAPPTVSALHTQARNMHQLESTRHPVESGKKLVNAGHAERAPVPKKPKAKDFTVRKMTYEEKQKLSDNLQNLPSEKLEDVVQIIKKRNPHLFQQEDEIEVDIDSVDLETLWELDGFVMNHKKNMSKNKRKAEAALQESAEAGHDALESNQVDPANAPKENVKVVSSPVRVEKHHESCTRLSSSGGSLSSTGSGSSSSDSDSDGSSS</sequence>
<feature type="compositionally biased region" description="Low complexity" evidence="5">
    <location>
        <begin position="20"/>
        <end position="33"/>
    </location>
</feature>
<evidence type="ECO:0000256" key="2">
    <source>
        <dbReference type="ARBA" id="ARBA00023117"/>
    </source>
</evidence>
<proteinExistence type="predicted"/>
<evidence type="ECO:0008006" key="10">
    <source>
        <dbReference type="Google" id="ProtNLM"/>
    </source>
</evidence>
<gene>
    <name evidence="8" type="ORF">SAY87_004147</name>
</gene>
<evidence type="ECO:0000256" key="5">
    <source>
        <dbReference type="SAM" id="MobiDB-lite"/>
    </source>
</evidence>
<keyword evidence="1" id="KW-0805">Transcription regulation</keyword>
<dbReference type="Pfam" id="PF17035">
    <property type="entry name" value="BET"/>
    <property type="match status" value="1"/>
</dbReference>
<name>A0AAN7PRZ4_9MYRT</name>
<dbReference type="EMBL" id="JAXIOK010000017">
    <property type="protein sequence ID" value="KAK4750665.1"/>
    <property type="molecule type" value="Genomic_DNA"/>
</dbReference>
<dbReference type="InterPro" id="IPR038336">
    <property type="entry name" value="NET_sf"/>
</dbReference>
<accession>A0AAN7PRZ4</accession>
<feature type="region of interest" description="Disordered" evidence="5">
    <location>
        <begin position="1"/>
        <end position="48"/>
    </location>
</feature>
<dbReference type="PRINTS" id="PR00503">
    <property type="entry name" value="BROMODOMAIN"/>
</dbReference>
<evidence type="ECO:0000256" key="1">
    <source>
        <dbReference type="ARBA" id="ARBA00023015"/>
    </source>
</evidence>
<feature type="region of interest" description="Disordered" evidence="5">
    <location>
        <begin position="466"/>
        <end position="544"/>
    </location>
</feature>
<keyword evidence="3" id="KW-0804">Transcription</keyword>
<dbReference type="InterPro" id="IPR001487">
    <property type="entry name" value="Bromodomain"/>
</dbReference>
<dbReference type="PROSITE" id="PS50014">
    <property type="entry name" value="BROMODOMAIN_2"/>
    <property type="match status" value="1"/>
</dbReference>
<dbReference type="InterPro" id="IPR027353">
    <property type="entry name" value="NET_dom"/>
</dbReference>
<keyword evidence="9" id="KW-1185">Reference proteome</keyword>
<feature type="domain" description="Bromo" evidence="6">
    <location>
        <begin position="222"/>
        <end position="294"/>
    </location>
</feature>
<feature type="region of interest" description="Disordered" evidence="5">
    <location>
        <begin position="122"/>
        <end position="141"/>
    </location>
</feature>
<evidence type="ECO:0000313" key="8">
    <source>
        <dbReference type="EMBL" id="KAK4750665.1"/>
    </source>
</evidence>
<comment type="caution">
    <text evidence="8">The sequence shown here is derived from an EMBL/GenBank/DDBJ whole genome shotgun (WGS) entry which is preliminary data.</text>
</comment>
<evidence type="ECO:0000259" key="7">
    <source>
        <dbReference type="PROSITE" id="PS51525"/>
    </source>
</evidence>
<dbReference type="Pfam" id="PF00439">
    <property type="entry name" value="Bromodomain"/>
    <property type="match status" value="1"/>
</dbReference>